<keyword evidence="1" id="KW-0812">Transmembrane</keyword>
<accession>A0A239LRD7</accession>
<evidence type="ECO:0000313" key="3">
    <source>
        <dbReference type="Proteomes" id="UP000198284"/>
    </source>
</evidence>
<dbReference type="EMBL" id="FZOT01000025">
    <property type="protein sequence ID" value="SNT32438.1"/>
    <property type="molecule type" value="Genomic_DNA"/>
</dbReference>
<evidence type="ECO:0000313" key="2">
    <source>
        <dbReference type="EMBL" id="SNT32438.1"/>
    </source>
</evidence>
<dbReference type="AlphaFoldDB" id="A0A239LRD7"/>
<sequence>MMKEMIRDKLSTPAGCLQFFSGVAIALGGIAAIAHSLL</sequence>
<feature type="transmembrane region" description="Helical" evidence="1">
    <location>
        <begin position="12"/>
        <end position="34"/>
    </location>
</feature>
<proteinExistence type="predicted"/>
<protein>
    <submittedName>
        <fullName evidence="2">Uncharacterized protein</fullName>
    </submittedName>
</protein>
<gene>
    <name evidence="2" type="ORF">SAMN06265795_12521</name>
</gene>
<keyword evidence="1" id="KW-1133">Transmembrane helix</keyword>
<reference evidence="2 3" key="1">
    <citation type="submission" date="2017-06" db="EMBL/GenBank/DDBJ databases">
        <authorList>
            <person name="Kim H.J."/>
            <person name="Triplett B.A."/>
        </authorList>
    </citation>
    <scope>NUCLEOTIDE SEQUENCE [LARGE SCALE GENOMIC DNA]</scope>
    <source>
        <strain evidence="2 3">U15</strain>
    </source>
</reference>
<evidence type="ECO:0000256" key="1">
    <source>
        <dbReference type="SAM" id="Phobius"/>
    </source>
</evidence>
<name>A0A239LRD7_9BURK</name>
<organism evidence="2 3">
    <name type="scientific">Noviherbaspirillum humi</name>
    <dbReference type="NCBI Taxonomy" id="1688639"/>
    <lineage>
        <taxon>Bacteria</taxon>
        <taxon>Pseudomonadati</taxon>
        <taxon>Pseudomonadota</taxon>
        <taxon>Betaproteobacteria</taxon>
        <taxon>Burkholderiales</taxon>
        <taxon>Oxalobacteraceae</taxon>
        <taxon>Noviherbaspirillum</taxon>
    </lineage>
</organism>
<keyword evidence="1" id="KW-0472">Membrane</keyword>
<dbReference type="Proteomes" id="UP000198284">
    <property type="component" value="Unassembled WGS sequence"/>
</dbReference>
<keyword evidence="3" id="KW-1185">Reference proteome</keyword>